<keyword evidence="2" id="KW-1133">Transmembrane helix</keyword>
<proteinExistence type="predicted"/>
<accession>A0A4R0GPZ8</accession>
<evidence type="ECO:0000256" key="2">
    <source>
        <dbReference type="SAM" id="Phobius"/>
    </source>
</evidence>
<dbReference type="OrthoDB" id="3078176at2"/>
<gene>
    <name evidence="3" type="ORF">E0H26_03520</name>
</gene>
<feature type="transmembrane region" description="Helical" evidence="2">
    <location>
        <begin position="96"/>
        <end position="120"/>
    </location>
</feature>
<dbReference type="RefSeq" id="WP_131300748.1">
    <property type="nucleotide sequence ID" value="NZ_SJJR01000002.1"/>
</dbReference>
<keyword evidence="2" id="KW-0812">Transmembrane</keyword>
<feature type="region of interest" description="Disordered" evidence="1">
    <location>
        <begin position="468"/>
        <end position="502"/>
    </location>
</feature>
<protein>
    <submittedName>
        <fullName evidence="3">Uncharacterized protein</fullName>
    </submittedName>
</protein>
<reference evidence="3 4" key="1">
    <citation type="submission" date="2019-02" db="EMBL/GenBank/DDBJ databases">
        <title>Jishengella sp. nov., isolated from a root of Zingiber montanum.</title>
        <authorList>
            <person name="Kuncharoen N."/>
            <person name="Kudo T."/>
            <person name="Masahiro Y."/>
            <person name="Ohkuma M."/>
            <person name="Tanasupawat S."/>
        </authorList>
    </citation>
    <scope>NUCLEOTIDE SEQUENCE [LARGE SCALE GENOMIC DNA]</scope>
    <source>
        <strain evidence="3 4">PLAI 1-1</strain>
    </source>
</reference>
<dbReference type="EMBL" id="SJJR01000002">
    <property type="protein sequence ID" value="TCB99640.1"/>
    <property type="molecule type" value="Genomic_DNA"/>
</dbReference>
<keyword evidence="2" id="KW-0472">Membrane</keyword>
<name>A0A4R0GPZ8_9ACTN</name>
<sequence length="502" mass="54158">MASDPAGSPGGTADAVDRYLCSYAHLSPSFARYVVNELTAPGLRSVGPAFGVDLIALVRHASTAYRRSLLMRCLLAANLVLLVLAVMLLLTVDPLWFGQAVGVLMTAAVCVGLVLPYGIVLTTMIVAHRSAQRVNGAGGQLRDLASPADPAVERRLAEVMESNVVVFRGGWPFDGCGLPLGSWSIDVDATKAATDPAGNPRQVEPFDAVDLHRELTRAVRAAGIADLRVHNRLFVGGTGVAAVPTLLPDPFDRPASRVDPKALRLGIAKPRPDARTYLCIEKFSWRGELVVSLFVRVGLAAGDLFVEGHAFVLLPIRAEMCALDRLARNTHEVIWYALRDTGRSAWRLLVRSPLELLHIGLLDLGRSRTLAADRRRVRRAQALDRGAATNIRDLAADRERIFLFAYADEEMTLNALRRRVLTGIERFLDQHGVDTTQFNQDRSKINNTNYNIQTALANTMAIGTNAQATAPVGPTGQPALASTSPTTPPTGPGLTLPWAGTP</sequence>
<comment type="caution">
    <text evidence="3">The sequence shown here is derived from an EMBL/GenBank/DDBJ whole genome shotgun (WGS) entry which is preliminary data.</text>
</comment>
<feature type="compositionally biased region" description="Low complexity" evidence="1">
    <location>
        <begin position="492"/>
        <end position="502"/>
    </location>
</feature>
<feature type="transmembrane region" description="Helical" evidence="2">
    <location>
        <begin position="69"/>
        <end position="90"/>
    </location>
</feature>
<dbReference type="Proteomes" id="UP000292274">
    <property type="component" value="Unassembled WGS sequence"/>
</dbReference>
<keyword evidence="4" id="KW-1185">Reference proteome</keyword>
<evidence type="ECO:0000313" key="3">
    <source>
        <dbReference type="EMBL" id="TCB99640.1"/>
    </source>
</evidence>
<evidence type="ECO:0000256" key="1">
    <source>
        <dbReference type="SAM" id="MobiDB-lite"/>
    </source>
</evidence>
<dbReference type="AlphaFoldDB" id="A0A4R0GPZ8"/>
<evidence type="ECO:0000313" key="4">
    <source>
        <dbReference type="Proteomes" id="UP000292274"/>
    </source>
</evidence>
<organism evidence="3 4">
    <name type="scientific">Micromonospora zingiberis</name>
    <dbReference type="NCBI Taxonomy" id="2053011"/>
    <lineage>
        <taxon>Bacteria</taxon>
        <taxon>Bacillati</taxon>
        <taxon>Actinomycetota</taxon>
        <taxon>Actinomycetes</taxon>
        <taxon>Micromonosporales</taxon>
        <taxon>Micromonosporaceae</taxon>
        <taxon>Micromonospora</taxon>
    </lineage>
</organism>